<dbReference type="InterPro" id="IPR003599">
    <property type="entry name" value="Ig_sub"/>
</dbReference>
<feature type="domain" description="Ig-like" evidence="4">
    <location>
        <begin position="150"/>
        <end position="238"/>
    </location>
</feature>
<dbReference type="SMART" id="SM00408">
    <property type="entry name" value="IGc2"/>
    <property type="match status" value="2"/>
</dbReference>
<sequence>MPKPGGDVGPLTLGIKSVSKTANQSVSAELSILANVTDNQARYRCEAHNSATEIPLLETKVLTVHFAPETAKIRIEPSELRPGIEATLICDSSSSNPPAKISWRHEGTLLEGSNNASKPGLWGGTVSSQELKLNVTKDMDGHAYICQNEPQFTPPAATSVTGVEGEPLTVALVATGNPASIAYTWTKDGQPIIQSGVPRIVSEGPILNITKLKRSDAAVYTCEAVNSQGSAMINITVQVKCK</sequence>
<proteinExistence type="predicted"/>
<evidence type="ECO:0000313" key="5">
    <source>
        <dbReference type="EnsemblMetazoa" id="AATE009263-PA.1"/>
    </source>
</evidence>
<evidence type="ECO:0000256" key="2">
    <source>
        <dbReference type="ARBA" id="ARBA00023136"/>
    </source>
</evidence>
<comment type="subcellular location">
    <subcellularLocation>
        <location evidence="1">Membrane</location>
        <topology evidence="1">Single-pass membrane protein</topology>
    </subcellularLocation>
</comment>
<dbReference type="Pfam" id="PF08205">
    <property type="entry name" value="C2-set_2"/>
    <property type="match status" value="1"/>
</dbReference>
<keyword evidence="2" id="KW-0472">Membrane</keyword>
<accession>A0A182J0Y8</accession>
<reference evidence="5" key="1">
    <citation type="submission" date="2022-08" db="UniProtKB">
        <authorList>
            <consortium name="EnsemblMetazoa"/>
        </authorList>
    </citation>
    <scope>IDENTIFICATION</scope>
    <source>
        <strain evidence="5">EBRO</strain>
    </source>
</reference>
<dbReference type="Pfam" id="PF13927">
    <property type="entry name" value="Ig_3"/>
    <property type="match status" value="1"/>
</dbReference>
<dbReference type="VEuPathDB" id="VectorBase:AATE009263"/>
<dbReference type="InterPro" id="IPR013162">
    <property type="entry name" value="CD80_C2-set"/>
</dbReference>
<dbReference type="Gene3D" id="2.60.40.10">
    <property type="entry name" value="Immunoglobulins"/>
    <property type="match status" value="3"/>
</dbReference>
<feature type="domain" description="Ig-like" evidence="4">
    <location>
        <begin position="68"/>
        <end position="147"/>
    </location>
</feature>
<dbReference type="InterPro" id="IPR007110">
    <property type="entry name" value="Ig-like_dom"/>
</dbReference>
<dbReference type="AlphaFoldDB" id="A0A182J0Y8"/>
<dbReference type="PROSITE" id="PS50835">
    <property type="entry name" value="IG_LIKE"/>
    <property type="match status" value="2"/>
</dbReference>
<organism evidence="5">
    <name type="scientific">Anopheles atroparvus</name>
    <name type="common">European mosquito</name>
    <dbReference type="NCBI Taxonomy" id="41427"/>
    <lineage>
        <taxon>Eukaryota</taxon>
        <taxon>Metazoa</taxon>
        <taxon>Ecdysozoa</taxon>
        <taxon>Arthropoda</taxon>
        <taxon>Hexapoda</taxon>
        <taxon>Insecta</taxon>
        <taxon>Pterygota</taxon>
        <taxon>Neoptera</taxon>
        <taxon>Endopterygota</taxon>
        <taxon>Diptera</taxon>
        <taxon>Nematocera</taxon>
        <taxon>Culicoidea</taxon>
        <taxon>Culicidae</taxon>
        <taxon>Anophelinae</taxon>
        <taxon>Anopheles</taxon>
    </lineage>
</organism>
<dbReference type="PANTHER" id="PTHR45889">
    <property type="entry name" value="IG-LIKE DOMAIN-CONTAINING PROTEIN"/>
    <property type="match status" value="1"/>
</dbReference>
<dbReference type="InterPro" id="IPR003598">
    <property type="entry name" value="Ig_sub2"/>
</dbReference>
<dbReference type="SMART" id="SM00409">
    <property type="entry name" value="IG"/>
    <property type="match status" value="1"/>
</dbReference>
<dbReference type="InterPro" id="IPR013783">
    <property type="entry name" value="Ig-like_fold"/>
</dbReference>
<evidence type="ECO:0000256" key="3">
    <source>
        <dbReference type="ARBA" id="ARBA00023157"/>
    </source>
</evidence>
<name>A0A182J0Y8_ANOAO</name>
<dbReference type="STRING" id="41427.A0A182J0Y8"/>
<dbReference type="EnsemblMetazoa" id="AATE009263-RA">
    <property type="protein sequence ID" value="AATE009263-PA.1"/>
    <property type="gene ID" value="AATE009263"/>
</dbReference>
<dbReference type="PANTHER" id="PTHR45889:SF8">
    <property type="entry name" value="IG-LIKE DOMAIN-CONTAINING PROTEIN"/>
    <property type="match status" value="1"/>
</dbReference>
<evidence type="ECO:0000256" key="1">
    <source>
        <dbReference type="ARBA" id="ARBA00004167"/>
    </source>
</evidence>
<protein>
    <recommendedName>
        <fullName evidence="4">Ig-like domain-containing protein</fullName>
    </recommendedName>
</protein>
<dbReference type="SUPFAM" id="SSF48726">
    <property type="entry name" value="Immunoglobulin"/>
    <property type="match status" value="1"/>
</dbReference>
<dbReference type="GO" id="GO:0016020">
    <property type="term" value="C:membrane"/>
    <property type="evidence" value="ECO:0007669"/>
    <property type="project" value="UniProtKB-SubCell"/>
</dbReference>
<keyword evidence="3" id="KW-1015">Disulfide bond</keyword>
<dbReference type="InterPro" id="IPR036179">
    <property type="entry name" value="Ig-like_dom_sf"/>
</dbReference>
<evidence type="ECO:0000259" key="4">
    <source>
        <dbReference type="PROSITE" id="PS50835"/>
    </source>
</evidence>
<dbReference type="CDD" id="cd00096">
    <property type="entry name" value="Ig"/>
    <property type="match status" value="1"/>
</dbReference>